<sequence>MLFNQPLVHQIKRSATQKLRRVRRKTHRYSGQVIRVEVLAGITVALALIPESLAFAAIAGVNPMVALYTSFAMAVVIAFAGGRSGMISAATGSMALLMVSLVQQHGVEYLFAATVLTGVIQIVMGLLRLDRSFSFIPQSVITGFVNALGILIFIAQIQQLSGQSWQAYGMVAATLAIVYLFPRLTSVVPAPLVAIVSMTAVAMAVGLPVQRVGDVGEITRSLPSLHLPQVDFSLETLAIIFPYALALAIVGLLESLLTAGLIDEIIDSPSSRPREMRGQGIANIVTGCLGGMAGCGMVGQSMINLRSGARGRLSTCVSGAFLLFSIFVLRDWVQQIPMAALAGVMIMVAGETCDFKSLKGLKRMPLTEALVMPLTVVVSLATHNLAYGVLAGLLYSALLYVWQAAQIRITSAQHLEIKTYYLSGHLFFGSATALLERFDPRRDPAEVVIDFSQADLLDHAAAQILAKLIASYEHRQKRVTLIGLSPQSCKVAVRAGLPVERMAPEC</sequence>
<feature type="transmembrane region" description="Helical" evidence="5">
    <location>
        <begin position="374"/>
        <end position="402"/>
    </location>
</feature>
<dbReference type="Gene3D" id="3.30.750.24">
    <property type="entry name" value="STAS domain"/>
    <property type="match status" value="1"/>
</dbReference>
<dbReference type="CDD" id="cd07042">
    <property type="entry name" value="STAS_SulP_like_sulfate_transporter"/>
    <property type="match status" value="1"/>
</dbReference>
<dbReference type="Proteomes" id="UP000707356">
    <property type="component" value="Unassembled WGS sequence"/>
</dbReference>
<evidence type="ECO:0000256" key="3">
    <source>
        <dbReference type="ARBA" id="ARBA00022989"/>
    </source>
</evidence>
<dbReference type="PANTHER" id="PTHR43310:SF1">
    <property type="entry name" value="SULFATE TRANSPORTER YBAR-RELATED"/>
    <property type="match status" value="1"/>
</dbReference>
<dbReference type="PROSITE" id="PS50801">
    <property type="entry name" value="STAS"/>
    <property type="match status" value="1"/>
</dbReference>
<dbReference type="InterPro" id="IPR052706">
    <property type="entry name" value="Membrane-Transporter-like"/>
</dbReference>
<feature type="transmembrane region" description="Helical" evidence="5">
    <location>
        <begin position="230"/>
        <end position="253"/>
    </location>
</feature>
<dbReference type="SUPFAM" id="SSF52091">
    <property type="entry name" value="SpoIIaa-like"/>
    <property type="match status" value="1"/>
</dbReference>
<organism evidence="7 8">
    <name type="scientific">Pegethrix bostrychoides GSE-TBD4-15B</name>
    <dbReference type="NCBI Taxonomy" id="2839662"/>
    <lineage>
        <taxon>Bacteria</taxon>
        <taxon>Bacillati</taxon>
        <taxon>Cyanobacteriota</taxon>
        <taxon>Cyanophyceae</taxon>
        <taxon>Oculatellales</taxon>
        <taxon>Oculatellaceae</taxon>
        <taxon>Pegethrix</taxon>
    </lineage>
</organism>
<keyword evidence="4 5" id="KW-0472">Membrane</keyword>
<reference evidence="7" key="2">
    <citation type="journal article" date="2022" name="Microbiol. Resour. Announc.">
        <title>Metagenome Sequencing to Explore Phylogenomics of Terrestrial Cyanobacteria.</title>
        <authorList>
            <person name="Ward R.D."/>
            <person name="Stajich J.E."/>
            <person name="Johansen J.R."/>
            <person name="Huntemann M."/>
            <person name="Clum A."/>
            <person name="Foster B."/>
            <person name="Foster B."/>
            <person name="Roux S."/>
            <person name="Palaniappan K."/>
            <person name="Varghese N."/>
            <person name="Mukherjee S."/>
            <person name="Reddy T.B.K."/>
            <person name="Daum C."/>
            <person name="Copeland A."/>
            <person name="Chen I.A."/>
            <person name="Ivanova N.N."/>
            <person name="Kyrpides N.C."/>
            <person name="Shapiro N."/>
            <person name="Eloe-Fadrosh E.A."/>
            <person name="Pietrasiak N."/>
        </authorList>
    </citation>
    <scope>NUCLEOTIDE SEQUENCE</scope>
    <source>
        <strain evidence="7">GSE-TBD4-15B</strain>
    </source>
</reference>
<feature type="domain" description="STAS" evidence="6">
    <location>
        <begin position="407"/>
        <end position="506"/>
    </location>
</feature>
<feature type="transmembrane region" description="Helical" evidence="5">
    <location>
        <begin position="33"/>
        <end position="59"/>
    </location>
</feature>
<dbReference type="GO" id="GO:0016020">
    <property type="term" value="C:membrane"/>
    <property type="evidence" value="ECO:0007669"/>
    <property type="project" value="UniProtKB-SubCell"/>
</dbReference>
<evidence type="ECO:0000313" key="8">
    <source>
        <dbReference type="Proteomes" id="UP000707356"/>
    </source>
</evidence>
<dbReference type="InterPro" id="IPR011547">
    <property type="entry name" value="SLC26A/SulP_dom"/>
</dbReference>
<dbReference type="InterPro" id="IPR036513">
    <property type="entry name" value="STAS_dom_sf"/>
</dbReference>
<evidence type="ECO:0000313" key="7">
    <source>
        <dbReference type="EMBL" id="MBW4468129.1"/>
    </source>
</evidence>
<evidence type="ECO:0000259" key="6">
    <source>
        <dbReference type="PROSITE" id="PS50801"/>
    </source>
</evidence>
<proteinExistence type="predicted"/>
<evidence type="ECO:0000256" key="2">
    <source>
        <dbReference type="ARBA" id="ARBA00022692"/>
    </source>
</evidence>
<comment type="caution">
    <text evidence="7">The sequence shown here is derived from an EMBL/GenBank/DDBJ whole genome shotgun (WGS) entry which is preliminary data.</text>
</comment>
<comment type="subcellular location">
    <subcellularLocation>
        <location evidence="1">Membrane</location>
        <topology evidence="1">Multi-pass membrane protein</topology>
    </subcellularLocation>
</comment>
<dbReference type="Pfam" id="PF00916">
    <property type="entry name" value="Sulfate_transp"/>
    <property type="match status" value="2"/>
</dbReference>
<keyword evidence="2 5" id="KW-0812">Transmembrane</keyword>
<evidence type="ECO:0000256" key="1">
    <source>
        <dbReference type="ARBA" id="ARBA00004141"/>
    </source>
</evidence>
<evidence type="ECO:0000256" key="4">
    <source>
        <dbReference type="ARBA" id="ARBA00023136"/>
    </source>
</evidence>
<protein>
    <submittedName>
        <fullName evidence="7">SulP family inorganic anion transporter</fullName>
    </submittedName>
</protein>
<feature type="transmembrane region" description="Helical" evidence="5">
    <location>
        <begin position="135"/>
        <end position="155"/>
    </location>
</feature>
<feature type="transmembrane region" description="Helical" evidence="5">
    <location>
        <begin position="280"/>
        <end position="299"/>
    </location>
</feature>
<name>A0A951PGD5_9CYAN</name>
<feature type="transmembrane region" description="Helical" evidence="5">
    <location>
        <begin position="109"/>
        <end position="129"/>
    </location>
</feature>
<feature type="transmembrane region" description="Helical" evidence="5">
    <location>
        <begin position="167"/>
        <end position="184"/>
    </location>
</feature>
<dbReference type="Pfam" id="PF01740">
    <property type="entry name" value="STAS"/>
    <property type="match status" value="1"/>
</dbReference>
<evidence type="ECO:0000256" key="5">
    <source>
        <dbReference type="SAM" id="Phobius"/>
    </source>
</evidence>
<dbReference type="PANTHER" id="PTHR43310">
    <property type="entry name" value="SULFATE TRANSPORTER YBAR-RELATED"/>
    <property type="match status" value="1"/>
</dbReference>
<accession>A0A951PGD5</accession>
<keyword evidence="3 5" id="KW-1133">Transmembrane helix</keyword>
<dbReference type="InterPro" id="IPR002645">
    <property type="entry name" value="STAS_dom"/>
</dbReference>
<dbReference type="EMBL" id="JAHHHV010000084">
    <property type="protein sequence ID" value="MBW4468129.1"/>
    <property type="molecule type" value="Genomic_DNA"/>
</dbReference>
<dbReference type="AlphaFoldDB" id="A0A951PGD5"/>
<gene>
    <name evidence="7" type="ORF">KME07_22105</name>
</gene>
<feature type="transmembrane region" description="Helical" evidence="5">
    <location>
        <begin position="71"/>
        <end position="97"/>
    </location>
</feature>
<feature type="transmembrane region" description="Helical" evidence="5">
    <location>
        <begin position="190"/>
        <end position="209"/>
    </location>
</feature>
<reference evidence="7" key="1">
    <citation type="submission" date="2021-05" db="EMBL/GenBank/DDBJ databases">
        <authorList>
            <person name="Pietrasiak N."/>
            <person name="Ward R."/>
            <person name="Stajich J.E."/>
            <person name="Kurbessoian T."/>
        </authorList>
    </citation>
    <scope>NUCLEOTIDE SEQUENCE</scope>
    <source>
        <strain evidence="7">GSE-TBD4-15B</strain>
    </source>
</reference>